<proteinExistence type="inferred from homology"/>
<evidence type="ECO:0000256" key="5">
    <source>
        <dbReference type="ARBA" id="ARBA00023136"/>
    </source>
</evidence>
<evidence type="ECO:0000256" key="3">
    <source>
        <dbReference type="ARBA" id="ARBA00022989"/>
    </source>
</evidence>
<protein>
    <recommendedName>
        <fullName evidence="12">G-protein coupled receptors family 1 profile domain-containing protein</fullName>
    </recommendedName>
</protein>
<accession>A0A4W4HJT2</accession>
<evidence type="ECO:0000256" key="2">
    <source>
        <dbReference type="ARBA" id="ARBA00022692"/>
    </source>
</evidence>
<sequence length="343" mass="39058">LIGLCCRQAQVEILALFFTNLSIKMPSNTTDYYDYDSQDEVTYLNNLRMLYMVGYLIICILGLPLNFLVIAAGCYSYHNLKKTINGMWVLALAMTHLLCSAFLPLQLVYAWHQFNWHYGPALCKVSSYVIYVSMFTTAAALSLWSVNSSVTSSKCCEGLRTRCVSHRMSMLLIMSSWTLGVVLSSPSLLSRELRYTTLGLQCIDDYDTEKEQTTDEGQRWLIVVVLFRFMLGILFPAFVMFINCCLARRQHRDMDGTSKRVICLIKVAYFVCWTPLLFLGLLQITMTTPNLFKYMLPAATVLAVAHCCANPVIYLLVGCSIKLQWLSQRSDILGFFNWDTGYN</sequence>
<dbReference type="GO" id="GO:0006954">
    <property type="term" value="P:inflammatory response"/>
    <property type="evidence" value="ECO:0007669"/>
    <property type="project" value="TreeGrafter"/>
</dbReference>
<evidence type="ECO:0000259" key="12">
    <source>
        <dbReference type="PROSITE" id="PS50262"/>
    </source>
</evidence>
<dbReference type="InterPro" id="IPR017452">
    <property type="entry name" value="GPCR_Rhodpsn_7TM"/>
</dbReference>
<keyword evidence="5 11" id="KW-0472">Membrane</keyword>
<evidence type="ECO:0000256" key="11">
    <source>
        <dbReference type="SAM" id="Phobius"/>
    </source>
</evidence>
<dbReference type="PANTHER" id="PTHR24225">
    <property type="entry name" value="CHEMOTACTIC RECEPTOR"/>
    <property type="match status" value="1"/>
</dbReference>
<reference evidence="14" key="2">
    <citation type="journal article" date="2017" name="Sci. Adv.">
        <title>A tail of two voltages: Proteomic comparison of the three electric organs of the electric eel.</title>
        <authorList>
            <person name="Traeger L.L."/>
            <person name="Sabat G."/>
            <person name="Barrett-Wilt G.A."/>
            <person name="Wells G.B."/>
            <person name="Sussman M.R."/>
        </authorList>
    </citation>
    <scope>NUCLEOTIDE SEQUENCE [LARGE SCALE GENOMIC DNA]</scope>
</reference>
<dbReference type="Proteomes" id="UP000314983">
    <property type="component" value="Chromosome 5"/>
</dbReference>
<reference evidence="14" key="1">
    <citation type="journal article" date="2014" name="Science">
        <title>Nonhuman genetics. Genomic basis for the convergent evolution of electric organs.</title>
        <authorList>
            <person name="Gallant J.R."/>
            <person name="Traeger L.L."/>
            <person name="Volkening J.D."/>
            <person name="Moffett H."/>
            <person name="Chen P.H."/>
            <person name="Novina C.D."/>
            <person name="Phillips G.N.Jr."/>
            <person name="Anand R."/>
            <person name="Wells G.B."/>
            <person name="Pinch M."/>
            <person name="Guth R."/>
            <person name="Unguez G.A."/>
            <person name="Albert J.S."/>
            <person name="Zakon H.H."/>
            <person name="Samanta M.P."/>
            <person name="Sussman M.R."/>
        </authorList>
    </citation>
    <scope>NUCLEOTIDE SEQUENCE [LARGE SCALE GENOMIC DNA]</scope>
</reference>
<dbReference type="GO" id="GO:0005886">
    <property type="term" value="C:plasma membrane"/>
    <property type="evidence" value="ECO:0007669"/>
    <property type="project" value="TreeGrafter"/>
</dbReference>
<dbReference type="AlphaFoldDB" id="A0A4W4HJT2"/>
<feature type="transmembrane region" description="Helical" evidence="11">
    <location>
        <begin position="220"/>
        <end position="242"/>
    </location>
</feature>
<keyword evidence="6" id="KW-1015">Disulfide bond</keyword>
<evidence type="ECO:0000256" key="4">
    <source>
        <dbReference type="ARBA" id="ARBA00023040"/>
    </source>
</evidence>
<evidence type="ECO:0000256" key="1">
    <source>
        <dbReference type="ARBA" id="ARBA00004141"/>
    </source>
</evidence>
<feature type="transmembrane region" description="Helical" evidence="11">
    <location>
        <begin position="128"/>
        <end position="147"/>
    </location>
</feature>
<dbReference type="InterPro" id="IPR000826">
    <property type="entry name" value="Formyl_rcpt-rel"/>
</dbReference>
<reference evidence="13" key="5">
    <citation type="submission" date="2025-09" db="UniProtKB">
        <authorList>
            <consortium name="Ensembl"/>
        </authorList>
    </citation>
    <scope>IDENTIFICATION</scope>
</reference>
<evidence type="ECO:0000256" key="7">
    <source>
        <dbReference type="ARBA" id="ARBA00023170"/>
    </source>
</evidence>
<evidence type="ECO:0000256" key="10">
    <source>
        <dbReference type="ARBA" id="ARBA00025736"/>
    </source>
</evidence>
<evidence type="ECO:0000313" key="14">
    <source>
        <dbReference type="Proteomes" id="UP000314983"/>
    </source>
</evidence>
<dbReference type="PANTHER" id="PTHR24225:SF74">
    <property type="entry name" value="CHEMOKINE-LIKE RECEPTOR 1"/>
    <property type="match status" value="1"/>
</dbReference>
<keyword evidence="14" id="KW-1185">Reference proteome</keyword>
<dbReference type="OMA" id="LMITFWN"/>
<feature type="transmembrane region" description="Helical" evidence="11">
    <location>
        <begin position="87"/>
        <end position="108"/>
    </location>
</feature>
<evidence type="ECO:0000256" key="8">
    <source>
        <dbReference type="ARBA" id="ARBA00023180"/>
    </source>
</evidence>
<dbReference type="Gene3D" id="1.20.1070.10">
    <property type="entry name" value="Rhodopsin 7-helix transmembrane proteins"/>
    <property type="match status" value="1"/>
</dbReference>
<dbReference type="Ensembl" id="ENSEEET00000049971.2">
    <property type="protein sequence ID" value="ENSEEEP00000049434.2"/>
    <property type="gene ID" value="ENSEEEG00000023233.2"/>
</dbReference>
<dbReference type="SUPFAM" id="SSF81321">
    <property type="entry name" value="Family A G protein-coupled receptor-like"/>
    <property type="match status" value="1"/>
</dbReference>
<comment type="subcellular location">
    <subcellularLocation>
        <location evidence="1">Membrane</location>
        <topology evidence="1">Multi-pass membrane protein</topology>
    </subcellularLocation>
</comment>
<dbReference type="InterPro" id="IPR000276">
    <property type="entry name" value="GPCR_Rhodpsn"/>
</dbReference>
<dbReference type="Pfam" id="PF00001">
    <property type="entry name" value="7tm_1"/>
    <property type="match status" value="1"/>
</dbReference>
<dbReference type="GO" id="GO:0007204">
    <property type="term" value="P:positive regulation of cytosolic calcium ion concentration"/>
    <property type="evidence" value="ECO:0007669"/>
    <property type="project" value="TreeGrafter"/>
</dbReference>
<feature type="transmembrane region" description="Helical" evidence="11">
    <location>
        <begin position="294"/>
        <end position="317"/>
    </location>
</feature>
<dbReference type="GO" id="GO:0007200">
    <property type="term" value="P:phospholipase C-activating G protein-coupled receptor signaling pathway"/>
    <property type="evidence" value="ECO:0007669"/>
    <property type="project" value="TreeGrafter"/>
</dbReference>
<keyword evidence="4" id="KW-0297">G-protein coupled receptor</keyword>
<keyword evidence="7" id="KW-0675">Receptor</keyword>
<feature type="transmembrane region" description="Helical" evidence="11">
    <location>
        <begin position="49"/>
        <end position="75"/>
    </location>
</feature>
<comment type="similarity">
    <text evidence="10">Belongs to the chemokine-like receptor (CMKLR) family.</text>
</comment>
<name>A0A4W4HJT2_ELEEL</name>
<reference evidence="13" key="4">
    <citation type="submission" date="2025-08" db="UniProtKB">
        <authorList>
            <consortium name="Ensembl"/>
        </authorList>
    </citation>
    <scope>IDENTIFICATION</scope>
</reference>
<dbReference type="PRINTS" id="PR00237">
    <property type="entry name" value="GPCRRHODOPSN"/>
</dbReference>
<reference evidence="13" key="3">
    <citation type="submission" date="2020-05" db="EMBL/GenBank/DDBJ databases">
        <title>Electrophorus electricus (electric eel) genome, fEleEle1, primary haplotype.</title>
        <authorList>
            <person name="Myers G."/>
            <person name="Meyer A."/>
            <person name="Fedrigo O."/>
            <person name="Formenti G."/>
            <person name="Rhie A."/>
            <person name="Tracey A."/>
            <person name="Sims Y."/>
            <person name="Jarvis E.D."/>
        </authorList>
    </citation>
    <scope>NUCLEOTIDE SEQUENCE [LARGE SCALE GENOMIC DNA]</scope>
</reference>
<dbReference type="PROSITE" id="PS50262">
    <property type="entry name" value="G_PROTEIN_RECEP_F1_2"/>
    <property type="match status" value="1"/>
</dbReference>
<keyword evidence="3 11" id="KW-1133">Transmembrane helix</keyword>
<dbReference type="GO" id="GO:0004930">
    <property type="term" value="F:G protein-coupled receptor activity"/>
    <property type="evidence" value="ECO:0007669"/>
    <property type="project" value="UniProtKB-KW"/>
</dbReference>
<keyword evidence="9" id="KW-0807">Transducer</keyword>
<evidence type="ECO:0000256" key="6">
    <source>
        <dbReference type="ARBA" id="ARBA00023157"/>
    </source>
</evidence>
<evidence type="ECO:0000256" key="9">
    <source>
        <dbReference type="ARBA" id="ARBA00023224"/>
    </source>
</evidence>
<keyword evidence="8" id="KW-0325">Glycoprotein</keyword>
<dbReference type="GO" id="GO:0004875">
    <property type="term" value="F:complement receptor activity"/>
    <property type="evidence" value="ECO:0007669"/>
    <property type="project" value="TreeGrafter"/>
</dbReference>
<organism evidence="13 14">
    <name type="scientific">Electrophorus electricus</name>
    <name type="common">Electric eel</name>
    <name type="synonym">Gymnotus electricus</name>
    <dbReference type="NCBI Taxonomy" id="8005"/>
    <lineage>
        <taxon>Eukaryota</taxon>
        <taxon>Metazoa</taxon>
        <taxon>Chordata</taxon>
        <taxon>Craniata</taxon>
        <taxon>Vertebrata</taxon>
        <taxon>Euteleostomi</taxon>
        <taxon>Actinopterygii</taxon>
        <taxon>Neopterygii</taxon>
        <taxon>Teleostei</taxon>
        <taxon>Ostariophysi</taxon>
        <taxon>Gymnotiformes</taxon>
        <taxon>Gymnotoidei</taxon>
        <taxon>Gymnotidae</taxon>
        <taxon>Electrophorus</taxon>
    </lineage>
</organism>
<feature type="transmembrane region" description="Helical" evidence="11">
    <location>
        <begin position="168"/>
        <end position="189"/>
    </location>
</feature>
<keyword evidence="2 11" id="KW-0812">Transmembrane</keyword>
<evidence type="ECO:0000313" key="13">
    <source>
        <dbReference type="Ensembl" id="ENSEEEP00000049434.2"/>
    </source>
</evidence>
<feature type="transmembrane region" description="Helical" evidence="11">
    <location>
        <begin position="263"/>
        <end position="282"/>
    </location>
</feature>
<feature type="domain" description="G-protein coupled receptors family 1 profile" evidence="12">
    <location>
        <begin position="65"/>
        <end position="314"/>
    </location>
</feature>
<dbReference type="GeneTree" id="ENSGT01140000282544"/>